<evidence type="ECO:0000313" key="7">
    <source>
        <dbReference type="EMBL" id="CCE84122.1"/>
    </source>
</evidence>
<evidence type="ECO:0000256" key="3">
    <source>
        <dbReference type="ARBA" id="ARBA00012922"/>
    </source>
</evidence>
<dbReference type="eggNOG" id="KOG1212">
    <property type="taxonomic scope" value="Eukaryota"/>
</dbReference>
<feature type="domain" description="Amidase" evidence="6">
    <location>
        <begin position="72"/>
        <end position="532"/>
    </location>
</feature>
<dbReference type="InterPro" id="IPR023631">
    <property type="entry name" value="Amidase_dom"/>
</dbReference>
<dbReference type="FunCoup" id="G8Y9K8">
    <property type="interactions" value="90"/>
</dbReference>
<dbReference type="Proteomes" id="UP000005222">
    <property type="component" value="Chromosome K"/>
</dbReference>
<dbReference type="HOGENOM" id="CLU_009600_9_2_1"/>
<protein>
    <recommendedName>
        <fullName evidence="3">amidase</fullName>
        <ecNumber evidence="3">3.5.1.4</ecNumber>
    </recommendedName>
</protein>
<dbReference type="STRING" id="559304.G8Y9K8"/>
<dbReference type="PANTHER" id="PTHR46072">
    <property type="entry name" value="AMIDASE-RELATED-RELATED"/>
    <property type="match status" value="1"/>
</dbReference>
<evidence type="ECO:0000313" key="8">
    <source>
        <dbReference type="EMBL" id="CCE85153.1"/>
    </source>
</evidence>
<sequence>MTTVSWKERVVEARRRLAESIPAELRIEVPQGKINVQKEGIQFLTKFEKDIISLDATTLLEAIKGKKYTCVEVFKAFSKSAAIVHQLTNSLTEYFPDEGLLMAQKLDDYYEKTGKTAGSLHGLPVSIKDHLELAGHLANMGFVTWAERRSPKNEDGIVKALRQEGAVFYLKTAMPMSGMVLETASNLWGHVKNPYNTNLTSGGSSGGEAVMVALGGSAIGIGTDTAGSIRCPAAFCGLYALKPTCFRFAYTGMLFPSPSQISIAGCPGPIAKSITDVKMFSKFLVDSEPWNSDPNVVPLPWKNDIEHKFKRKLTVGVIKFDGAVMPHPPVLRAIEICRERLQREGHEIIDLELPFDSYELMQNASKMYFLSGFKECKKLCEESGEPLIPALEKVLERFNIEEFGGSVNFKINAYRNGVRKSFLEMWKKTATQTQSKREIDAIITPNSSCSAFPHDFLPWWGYTTTYNVLDVPSLVIPITGEYADPNKDSKDLTYEPINDWDKENYEIYDAEAFSGIPLNIQLVGKRYLEEDLIAIGEIIDRAVNKKGCE</sequence>
<organism evidence="7 9">
    <name type="scientific">Pichia sorbitophila (strain ATCC MYA-4447 / BCRC 22081 / CBS 7064 / NBRC 10061 / NRRL Y-12695)</name>
    <name type="common">Hybrid yeast</name>
    <dbReference type="NCBI Taxonomy" id="559304"/>
    <lineage>
        <taxon>Eukaryota</taxon>
        <taxon>Fungi</taxon>
        <taxon>Dikarya</taxon>
        <taxon>Ascomycota</taxon>
        <taxon>Saccharomycotina</taxon>
        <taxon>Pichiomycetes</taxon>
        <taxon>Debaryomycetaceae</taxon>
        <taxon>Millerozyma</taxon>
    </lineage>
</organism>
<dbReference type="InParanoid" id="G8Y9K8"/>
<evidence type="ECO:0000259" key="6">
    <source>
        <dbReference type="Pfam" id="PF01425"/>
    </source>
</evidence>
<reference evidence="9" key="2">
    <citation type="journal article" date="2012" name="G3 (Bethesda)">
        <title>Pichia sorbitophila, an interspecies yeast hybrid reveals early steps of genome resolution following polyploidization.</title>
        <authorList>
            <person name="Leh Louis V."/>
            <person name="Despons L."/>
            <person name="Friedrich A."/>
            <person name="Martin T."/>
            <person name="Durrens P."/>
            <person name="Casaregola S."/>
            <person name="Neuveglise C."/>
            <person name="Fairhead C."/>
            <person name="Marck C."/>
            <person name="Cruz J.A."/>
            <person name="Straub M.L."/>
            <person name="Kugler V."/>
            <person name="Sacerdot C."/>
            <person name="Uzunov Z."/>
            <person name="Thierry A."/>
            <person name="Weiss S."/>
            <person name="Bleykasten C."/>
            <person name="De Montigny J."/>
            <person name="Jacques N."/>
            <person name="Jung P."/>
            <person name="Lemaire M."/>
            <person name="Mallet S."/>
            <person name="Morel G."/>
            <person name="Richard G.F."/>
            <person name="Sarkar A."/>
            <person name="Savel G."/>
            <person name="Schacherer J."/>
            <person name="Seret M.L."/>
            <person name="Talla E."/>
            <person name="Samson G."/>
            <person name="Jubin C."/>
            <person name="Poulain J."/>
            <person name="Vacherie B."/>
            <person name="Barbe V."/>
            <person name="Pelletier E."/>
            <person name="Sherman D.J."/>
            <person name="Westhof E."/>
            <person name="Weissenbach J."/>
            <person name="Baret P.V."/>
            <person name="Wincker P."/>
            <person name="Gaillardin C."/>
            <person name="Dujon B."/>
            <person name="Souciet J.L."/>
        </authorList>
    </citation>
    <scope>NUCLEOTIDE SEQUENCE [LARGE SCALE GENOMIC DNA]</scope>
    <source>
        <strain evidence="9">ATCC MYA-4447 / BCRC 22081 / CBS 7064 / NBRC 10061 / NRRL Y-12695</strain>
    </source>
</reference>
<feature type="active site" description="Charge relay system" evidence="5">
    <location>
        <position position="128"/>
    </location>
</feature>
<evidence type="ECO:0000313" key="9">
    <source>
        <dbReference type="Proteomes" id="UP000005222"/>
    </source>
</evidence>
<dbReference type="Gene3D" id="3.90.1300.10">
    <property type="entry name" value="Amidase signature (AS) domain"/>
    <property type="match status" value="1"/>
</dbReference>
<accession>G8Y9K8</accession>
<dbReference type="Pfam" id="PF01425">
    <property type="entry name" value="Amidase"/>
    <property type="match status" value="1"/>
</dbReference>
<gene>
    <name evidence="7" type="primary">Piso0_004725</name>
    <name evidence="7" type="ORF">GNLVRS01_PISO0K23198g</name>
    <name evidence="8" type="ORF">GNLVRS01_PISO0L23199g</name>
</gene>
<comment type="similarity">
    <text evidence="2">Belongs to the amidase family.</text>
</comment>
<dbReference type="AlphaFoldDB" id="G8Y9K8"/>
<dbReference type="PIRSF" id="PIRSF001221">
    <property type="entry name" value="Amidase_fungi"/>
    <property type="match status" value="1"/>
</dbReference>
<feature type="active site" description="Charge relay system" evidence="5">
    <location>
        <position position="204"/>
    </location>
</feature>
<dbReference type="SUPFAM" id="SSF75304">
    <property type="entry name" value="Amidase signature (AS) enzymes"/>
    <property type="match status" value="1"/>
</dbReference>
<keyword evidence="9" id="KW-1185">Reference proteome</keyword>
<evidence type="ECO:0000256" key="2">
    <source>
        <dbReference type="ARBA" id="ARBA00009199"/>
    </source>
</evidence>
<comment type="catalytic activity">
    <reaction evidence="1">
        <text>a monocarboxylic acid amide + H2O = a monocarboxylate + NH4(+)</text>
        <dbReference type="Rhea" id="RHEA:12020"/>
        <dbReference type="ChEBI" id="CHEBI:15377"/>
        <dbReference type="ChEBI" id="CHEBI:28938"/>
        <dbReference type="ChEBI" id="CHEBI:35757"/>
        <dbReference type="ChEBI" id="CHEBI:83628"/>
        <dbReference type="EC" id="3.5.1.4"/>
    </reaction>
</comment>
<proteinExistence type="inferred from homology"/>
<evidence type="ECO:0000256" key="1">
    <source>
        <dbReference type="ARBA" id="ARBA00001311"/>
    </source>
</evidence>
<feature type="active site" description="Acyl-ester intermediate" evidence="5">
    <location>
        <position position="228"/>
    </location>
</feature>
<dbReference type="EMBL" id="FO082049">
    <property type="protein sequence ID" value="CCE84122.1"/>
    <property type="molecule type" value="Genomic_DNA"/>
</dbReference>
<name>G8Y9K8_PICSO</name>
<evidence type="ECO:0000256" key="4">
    <source>
        <dbReference type="ARBA" id="ARBA00022801"/>
    </source>
</evidence>
<dbReference type="OrthoDB" id="6428749at2759"/>
<dbReference type="GO" id="GO:0004040">
    <property type="term" value="F:amidase activity"/>
    <property type="evidence" value="ECO:0007669"/>
    <property type="project" value="UniProtKB-EC"/>
</dbReference>
<reference evidence="7" key="1">
    <citation type="submission" date="2011-10" db="EMBL/GenBank/DDBJ databases">
        <authorList>
            <person name="Genoscope - CEA"/>
        </authorList>
    </citation>
    <scope>NUCLEOTIDE SEQUENCE</scope>
</reference>
<dbReference type="EMBL" id="FO082048">
    <property type="protein sequence ID" value="CCE85153.1"/>
    <property type="molecule type" value="Genomic_DNA"/>
</dbReference>
<keyword evidence="4" id="KW-0378">Hydrolase</keyword>
<dbReference type="InterPro" id="IPR020556">
    <property type="entry name" value="Amidase_CS"/>
</dbReference>
<dbReference type="Proteomes" id="UP000005222">
    <property type="component" value="Chromosome L"/>
</dbReference>
<dbReference type="EC" id="3.5.1.4" evidence="3"/>
<dbReference type="InterPro" id="IPR036928">
    <property type="entry name" value="AS_sf"/>
</dbReference>
<evidence type="ECO:0000256" key="5">
    <source>
        <dbReference type="PIRSR" id="PIRSR001221-1"/>
    </source>
</evidence>
<dbReference type="PROSITE" id="PS00571">
    <property type="entry name" value="AMIDASES"/>
    <property type="match status" value="1"/>
</dbReference>